<dbReference type="GO" id="GO:0005886">
    <property type="term" value="C:plasma membrane"/>
    <property type="evidence" value="ECO:0007669"/>
    <property type="project" value="UniProtKB-SubCell"/>
</dbReference>
<reference evidence="9 10" key="1">
    <citation type="submission" date="2018-11" db="EMBL/GenBank/DDBJ databases">
        <title>Genomic profiling of Staphylococcus species from a Poultry farm system in KwaZulu-Natal, South Africa.</title>
        <authorList>
            <person name="Amoako D.G."/>
            <person name="Somboro A.M."/>
            <person name="Abia A.L.K."/>
            <person name="Bester L.A."/>
            <person name="Essack S.Y."/>
        </authorList>
    </citation>
    <scope>NUCLEOTIDE SEQUENCE [LARGE SCALE GENOMIC DNA]</scope>
    <source>
        <strain evidence="9 10">SA11</strain>
    </source>
</reference>
<evidence type="ECO:0000256" key="4">
    <source>
        <dbReference type="ARBA" id="ARBA00022692"/>
    </source>
</evidence>
<protein>
    <submittedName>
        <fullName evidence="9">Aromatic acid exporter family protein</fullName>
    </submittedName>
</protein>
<reference evidence="8 11" key="2">
    <citation type="submission" date="2021-01" db="EMBL/GenBank/DDBJ databases">
        <title>FDA dAtabase for Regulatory Grade micrObial Sequences (FDA-ARGOS): Supporting development and validation of Infectious Disease Dx tests.</title>
        <authorList>
            <person name="Sproer C."/>
            <person name="Gronow S."/>
            <person name="Severitt S."/>
            <person name="Schroder I."/>
            <person name="Tallon L."/>
            <person name="Sadzewicz L."/>
            <person name="Zhao X."/>
            <person name="Boylan J."/>
            <person name="Ott S."/>
            <person name="Bowen H."/>
            <person name="Vavikolanu K."/>
            <person name="Mehta A."/>
            <person name="Aluvathingal J."/>
            <person name="Nadendla S."/>
            <person name="Lowell S."/>
            <person name="Myers T."/>
            <person name="Yan Y."/>
            <person name="Sichtig H."/>
        </authorList>
    </citation>
    <scope>NUCLEOTIDE SEQUENCE [LARGE SCALE GENOMIC DNA]</scope>
    <source>
        <strain evidence="8 11">FDAARGOS_1148</strain>
    </source>
</reference>
<dbReference type="Pfam" id="PF06081">
    <property type="entry name" value="ArAE_1"/>
    <property type="match status" value="1"/>
</dbReference>
<keyword evidence="3" id="KW-1003">Cell membrane</keyword>
<feature type="transmembrane region" description="Helical" evidence="7">
    <location>
        <begin position="62"/>
        <end position="79"/>
    </location>
</feature>
<evidence type="ECO:0000256" key="1">
    <source>
        <dbReference type="ARBA" id="ARBA00004651"/>
    </source>
</evidence>
<dbReference type="Proteomes" id="UP000595942">
    <property type="component" value="Chromosome"/>
</dbReference>
<evidence type="ECO:0000256" key="5">
    <source>
        <dbReference type="ARBA" id="ARBA00022989"/>
    </source>
</evidence>
<evidence type="ECO:0000256" key="7">
    <source>
        <dbReference type="SAM" id="Phobius"/>
    </source>
</evidence>
<dbReference type="PANTHER" id="PTHR30509">
    <property type="entry name" value="P-HYDROXYBENZOIC ACID EFFLUX PUMP SUBUNIT-RELATED"/>
    <property type="match status" value="1"/>
</dbReference>
<dbReference type="InterPro" id="IPR010343">
    <property type="entry name" value="ArAE_1"/>
</dbReference>
<dbReference type="PANTHER" id="PTHR30509:SF9">
    <property type="entry name" value="MULTIDRUG RESISTANCE PROTEIN MDTO"/>
    <property type="match status" value="1"/>
</dbReference>
<organism evidence="9 10">
    <name type="scientific">Staphylococcus condimenti</name>
    <dbReference type="NCBI Taxonomy" id="70255"/>
    <lineage>
        <taxon>Bacteria</taxon>
        <taxon>Bacillati</taxon>
        <taxon>Bacillota</taxon>
        <taxon>Bacilli</taxon>
        <taxon>Bacillales</taxon>
        <taxon>Staphylococcaceae</taxon>
        <taxon>Staphylococcus</taxon>
    </lineage>
</organism>
<keyword evidence="11" id="KW-1185">Reference proteome</keyword>
<evidence type="ECO:0000256" key="6">
    <source>
        <dbReference type="ARBA" id="ARBA00023136"/>
    </source>
</evidence>
<evidence type="ECO:0000313" key="9">
    <source>
        <dbReference type="EMBL" id="RZI01586.1"/>
    </source>
</evidence>
<dbReference type="GeneID" id="93726229"/>
<proteinExistence type="inferred from homology"/>
<evidence type="ECO:0000313" key="10">
    <source>
        <dbReference type="Proteomes" id="UP000293854"/>
    </source>
</evidence>
<keyword evidence="4 7" id="KW-0812">Transmembrane</keyword>
<evidence type="ECO:0000313" key="8">
    <source>
        <dbReference type="EMBL" id="QQS83785.1"/>
    </source>
</evidence>
<dbReference type="KEGG" id="scv:A4G25_00030"/>
<dbReference type="EMBL" id="RQTE01000155">
    <property type="protein sequence ID" value="RZI01586.1"/>
    <property type="molecule type" value="Genomic_DNA"/>
</dbReference>
<gene>
    <name evidence="9" type="ORF">EIG99_08505</name>
    <name evidence="8" type="ORF">I6J05_05720</name>
</gene>
<keyword evidence="6 7" id="KW-0472">Membrane</keyword>
<comment type="subcellular location">
    <subcellularLocation>
        <location evidence="1">Cell membrane</location>
        <topology evidence="1">Multi-pass membrane protein</topology>
    </subcellularLocation>
</comment>
<evidence type="ECO:0000313" key="11">
    <source>
        <dbReference type="Proteomes" id="UP000595942"/>
    </source>
</evidence>
<dbReference type="KEGG" id="scv:A4G25_12740"/>
<dbReference type="RefSeq" id="WP_047132843.1">
    <property type="nucleotide sequence ID" value="NZ_CP015114.1"/>
</dbReference>
<sequence>MTHDKWYNKIIGARTIKTGLATFLTAFFCMSLHLNPIYATLSAIVTIEPTAKASLKKGYKRLPATVIGALLAVLFTYIFSDKSALAYAFSATCTIFICAKLKLHDGITVATLTAMAMIPGIGDAYLFNFFSRLLTAVIGLVTAGLVNLVILPPKYYHQVETSALQTEKDMYQLYSERLHELVIGKFHSTQSNKKLEKLLTKSMHVETLIRYQKDELSYHKHEDDWVLLKALTNRAHIDRLFITHLSNIIYLPKDTFVVFTSKERAAILKIAKSISEIIATGYFEREEAEARLLKTSVTHLDEFDKEQLKSHLIYEILLTYRILDNRYA</sequence>
<dbReference type="AlphaFoldDB" id="A0A143PEK6"/>
<feature type="transmembrane region" description="Helical" evidence="7">
    <location>
        <begin position="20"/>
        <end position="41"/>
    </location>
</feature>
<dbReference type="Proteomes" id="UP000293854">
    <property type="component" value="Unassembled WGS sequence"/>
</dbReference>
<dbReference type="EMBL" id="CP068073">
    <property type="protein sequence ID" value="QQS83785.1"/>
    <property type="molecule type" value="Genomic_DNA"/>
</dbReference>
<feature type="transmembrane region" description="Helical" evidence="7">
    <location>
        <begin position="133"/>
        <end position="151"/>
    </location>
</feature>
<dbReference type="OrthoDB" id="2690036at2"/>
<accession>A0A143PEK6</accession>
<name>A0A143PEK6_9STAP</name>
<evidence type="ECO:0000256" key="3">
    <source>
        <dbReference type="ARBA" id="ARBA00022475"/>
    </source>
</evidence>
<feature type="transmembrane region" description="Helical" evidence="7">
    <location>
        <begin position="85"/>
        <end position="101"/>
    </location>
</feature>
<comment type="similarity">
    <text evidence="2">Belongs to the UPF0421 family.</text>
</comment>
<keyword evidence="5 7" id="KW-1133">Transmembrane helix</keyword>
<evidence type="ECO:0000256" key="2">
    <source>
        <dbReference type="ARBA" id="ARBA00006544"/>
    </source>
</evidence>